<keyword evidence="2" id="KW-1185">Reference proteome</keyword>
<comment type="caution">
    <text evidence="1">The sequence shown here is derived from an EMBL/GenBank/DDBJ whole genome shotgun (WGS) entry which is preliminary data.</text>
</comment>
<evidence type="ECO:0000313" key="1">
    <source>
        <dbReference type="EMBL" id="MBU3077663.1"/>
    </source>
</evidence>
<accession>A0ABS6BH85</accession>
<evidence type="ECO:0000313" key="2">
    <source>
        <dbReference type="Proteomes" id="UP000776276"/>
    </source>
</evidence>
<name>A0ABS6BH85_9SPHN</name>
<protein>
    <submittedName>
        <fullName evidence="1">Uncharacterized protein</fullName>
    </submittedName>
</protein>
<gene>
    <name evidence="1" type="ORF">KOF26_07255</name>
</gene>
<dbReference type="Proteomes" id="UP000776276">
    <property type="component" value="Unassembled WGS sequence"/>
</dbReference>
<dbReference type="RefSeq" id="WP_216322509.1">
    <property type="nucleotide sequence ID" value="NZ_JAHKRT010000003.1"/>
</dbReference>
<reference evidence="1 2" key="1">
    <citation type="submission" date="2021-06" db="EMBL/GenBank/DDBJ databases">
        <title>Sphingomonas sp. XMGL2, whole genome shotgun sequencing project.</title>
        <authorList>
            <person name="Zhao G."/>
            <person name="Shen L."/>
        </authorList>
    </citation>
    <scope>NUCLEOTIDE SEQUENCE [LARGE SCALE GENOMIC DNA]</scope>
    <source>
        <strain evidence="1 2">XMGL2</strain>
    </source>
</reference>
<sequence>MPNAHDKLIAKVTCPDCGAVLKVSYRQIRLYKAAGCSCGFLIRINESAPISEVQRLLDKGSPLSGANDG</sequence>
<dbReference type="EMBL" id="JAHKRT010000003">
    <property type="protein sequence ID" value="MBU3077663.1"/>
    <property type="molecule type" value="Genomic_DNA"/>
</dbReference>
<organism evidence="1 2">
    <name type="scientific">Sphingomonas quercus</name>
    <dbReference type="NCBI Taxonomy" id="2842451"/>
    <lineage>
        <taxon>Bacteria</taxon>
        <taxon>Pseudomonadati</taxon>
        <taxon>Pseudomonadota</taxon>
        <taxon>Alphaproteobacteria</taxon>
        <taxon>Sphingomonadales</taxon>
        <taxon>Sphingomonadaceae</taxon>
        <taxon>Sphingomonas</taxon>
    </lineage>
</organism>
<proteinExistence type="predicted"/>